<dbReference type="eggNOG" id="COG3338">
    <property type="taxonomic scope" value="Bacteria"/>
</dbReference>
<evidence type="ECO:0000256" key="1">
    <source>
        <dbReference type="ARBA" id="ARBA00010718"/>
    </source>
</evidence>
<dbReference type="CDD" id="cd03124">
    <property type="entry name" value="alpha_CA_prokaryotic_like"/>
    <property type="match status" value="1"/>
</dbReference>
<evidence type="ECO:0000313" key="9">
    <source>
        <dbReference type="Proteomes" id="UP000218554"/>
    </source>
</evidence>
<dbReference type="PANTHER" id="PTHR18952:SF265">
    <property type="entry name" value="CARBONIC ANHYDRASE"/>
    <property type="match status" value="1"/>
</dbReference>
<dbReference type="InterPro" id="IPR036398">
    <property type="entry name" value="CA_dom_sf"/>
</dbReference>
<dbReference type="SUPFAM" id="SSF51069">
    <property type="entry name" value="Carbonic anhydrase"/>
    <property type="match status" value="1"/>
</dbReference>
<dbReference type="InterPro" id="IPR041891">
    <property type="entry name" value="Alpha_CA_prokaryot-like"/>
</dbReference>
<dbReference type="InterPro" id="IPR023561">
    <property type="entry name" value="Carbonic_anhydrase_a-class"/>
</dbReference>
<accession>L8MCD8</accession>
<evidence type="ECO:0000256" key="5">
    <source>
        <dbReference type="ARBA" id="ARBA00023239"/>
    </source>
</evidence>
<dbReference type="GO" id="GO:0004089">
    <property type="term" value="F:carbonate dehydratase activity"/>
    <property type="evidence" value="ECO:0007669"/>
    <property type="project" value="UniProtKB-EC"/>
</dbReference>
<sequence length="249" mass="27987">MARVLGSFIAAVCLSVQAVSASPAHWSYRGDQGPDHWGELGDKLCSTGQMQSPVNIDWREVTSRSVDSDALRVDYQVLPMEVLNNGHSIQAKPMGETGLSYMGRHYRLMQFHFHTPSEHQFDQREYPMEMHLVHQADDGGLLVLGVMIEQGEANDELADLWDVLPEEEGGEARLGLLMAPQLQRLLPATGHHLFYDGSLTTPPCTEGVKWVLYEQPIQLSASQIQRFRELFPDNHRPARALDGREVDED</sequence>
<dbReference type="PROSITE" id="PS51144">
    <property type="entry name" value="ALPHA_CA_2"/>
    <property type="match status" value="1"/>
</dbReference>
<gene>
    <name evidence="8" type="ORF">KF707C_49670</name>
</gene>
<dbReference type="GO" id="GO:0008270">
    <property type="term" value="F:zinc ion binding"/>
    <property type="evidence" value="ECO:0007669"/>
    <property type="project" value="InterPro"/>
</dbReference>
<dbReference type="OrthoDB" id="5327615at2"/>
<keyword evidence="4" id="KW-0862">Zinc</keyword>
<dbReference type="PANTHER" id="PTHR18952">
    <property type="entry name" value="CARBONIC ANHYDRASE"/>
    <property type="match status" value="1"/>
</dbReference>
<proteinExistence type="inferred from homology"/>
<name>L8MCD8_METFU</name>
<dbReference type="Gene3D" id="3.10.200.10">
    <property type="entry name" value="Alpha carbonic anhydrase"/>
    <property type="match status" value="1"/>
</dbReference>
<evidence type="ECO:0000256" key="2">
    <source>
        <dbReference type="ARBA" id="ARBA00012925"/>
    </source>
</evidence>
<dbReference type="EC" id="4.2.1.1" evidence="2"/>
<comment type="similarity">
    <text evidence="1">Belongs to the alpha-carbonic anhydrase family.</text>
</comment>
<evidence type="ECO:0000256" key="4">
    <source>
        <dbReference type="ARBA" id="ARBA00022833"/>
    </source>
</evidence>
<evidence type="ECO:0000313" key="8">
    <source>
        <dbReference type="EMBL" id="BAU76655.1"/>
    </source>
</evidence>
<keyword evidence="3" id="KW-0479">Metal-binding</keyword>
<dbReference type="KEGG" id="pfuw:KF707C_49670"/>
<dbReference type="Proteomes" id="UP000218554">
    <property type="component" value="Chromosome"/>
</dbReference>
<dbReference type="EMBL" id="AP014862">
    <property type="protein sequence ID" value="BAU76655.1"/>
    <property type="molecule type" value="Genomic_DNA"/>
</dbReference>
<dbReference type="Pfam" id="PF00194">
    <property type="entry name" value="Carb_anhydrase"/>
    <property type="match status" value="1"/>
</dbReference>
<feature type="domain" description="Alpha-carbonic anhydrase" evidence="7">
    <location>
        <begin position="24"/>
        <end position="249"/>
    </location>
</feature>
<organism evidence="8 9">
    <name type="scientific">Metapseudomonas furukawaii</name>
    <name type="common">Pseudomonas furukawaii</name>
    <dbReference type="NCBI Taxonomy" id="1149133"/>
    <lineage>
        <taxon>Bacteria</taxon>
        <taxon>Pseudomonadati</taxon>
        <taxon>Pseudomonadota</taxon>
        <taxon>Gammaproteobacteria</taxon>
        <taxon>Pseudomonadales</taxon>
        <taxon>Pseudomonadaceae</taxon>
        <taxon>Metapseudomonas</taxon>
    </lineage>
</organism>
<accession>A0A143SX19</accession>
<evidence type="ECO:0000256" key="6">
    <source>
        <dbReference type="ARBA" id="ARBA00048348"/>
    </source>
</evidence>
<comment type="catalytic activity">
    <reaction evidence="6">
        <text>hydrogencarbonate + H(+) = CO2 + H2O</text>
        <dbReference type="Rhea" id="RHEA:10748"/>
        <dbReference type="ChEBI" id="CHEBI:15377"/>
        <dbReference type="ChEBI" id="CHEBI:15378"/>
        <dbReference type="ChEBI" id="CHEBI:16526"/>
        <dbReference type="ChEBI" id="CHEBI:17544"/>
        <dbReference type="EC" id="4.2.1.1"/>
    </reaction>
</comment>
<dbReference type="AlphaFoldDB" id="L8MCD8"/>
<dbReference type="InterPro" id="IPR001148">
    <property type="entry name" value="CA_dom"/>
</dbReference>
<keyword evidence="9" id="KW-1185">Reference proteome</keyword>
<evidence type="ECO:0000256" key="3">
    <source>
        <dbReference type="ARBA" id="ARBA00022723"/>
    </source>
</evidence>
<dbReference type="SMART" id="SM01057">
    <property type="entry name" value="Carb_anhydrase"/>
    <property type="match status" value="1"/>
</dbReference>
<reference evidence="9" key="1">
    <citation type="submission" date="2015-05" db="EMBL/GenBank/DDBJ databases">
        <title>Draft genome sequencing of a biphenyl-degrading bacterium, Pseudomonas balearica KF707 (=NBRC110670).</title>
        <authorList>
            <person name="Kimura N."/>
            <person name="Hirose J."/>
            <person name="Watanabe T."/>
            <person name="Suenaga H."/>
            <person name="Fujihara H."/>
            <person name="Noguchi M."/>
            <person name="Hashimoto M."/>
            <person name="Shimodaira J."/>
            <person name="Tsuchikane K."/>
            <person name="Hosoyama A."/>
            <person name="Yamazoe A."/>
            <person name="Fujita N."/>
            <person name="Furukawa K."/>
        </authorList>
    </citation>
    <scope>NUCLEOTIDE SEQUENCE [LARGE SCALE GENOMIC DNA]</scope>
    <source>
        <strain evidence="9">DSM 10086 / NBRC 110670 / KF707</strain>
    </source>
</reference>
<reference evidence="8 9" key="2">
    <citation type="journal article" date="2017" name="Int. J. Syst. Evol. Microbiol.">
        <title>Pseudomonas furukawaii sp. nov., a polychlorinated biphenyl-degrading bacterium isolated from biphenyl-contaminated soil in Japan.</title>
        <authorList>
            <person name="Kimura N."/>
            <person name="Watanabe T."/>
            <person name="Suenaga H."/>
            <person name="Fujihara H."/>
            <person name="Futagami T."/>
            <person name="Goto M."/>
            <person name="Hanada S."/>
            <person name="Hirose J."/>
        </authorList>
    </citation>
    <scope>NUCLEOTIDE SEQUENCE [LARGE SCALE GENOMIC DNA]</scope>
    <source>
        <strain evidence="9">DSM 10086 / NBRC 110670 / KF707</strain>
    </source>
</reference>
<evidence type="ECO:0000259" key="7">
    <source>
        <dbReference type="PROSITE" id="PS51144"/>
    </source>
</evidence>
<keyword evidence="5 8" id="KW-0456">Lyase</keyword>
<protein>
    <recommendedName>
        <fullName evidence="2">carbonic anhydrase</fullName>
        <ecNumber evidence="2">4.2.1.1</ecNumber>
    </recommendedName>
</protein>